<dbReference type="RefSeq" id="WP_100794020.1">
    <property type="nucleotide sequence ID" value="NZ_CP003811.1"/>
</dbReference>
<keyword evidence="3" id="KW-1185">Reference proteome</keyword>
<reference evidence="2 3" key="1">
    <citation type="journal article" date="2014" name="PLoS ONE">
        <title>Genome Information of Methylobacterium oryzae, a Plant-Probiotic Methylotroph in the Phyllosphere.</title>
        <authorList>
            <person name="Kwak M.J."/>
            <person name="Jeong H."/>
            <person name="Madhaiyan M."/>
            <person name="Lee Y."/>
            <person name="Sa T.M."/>
            <person name="Oh T.K."/>
            <person name="Kim J.F."/>
        </authorList>
    </citation>
    <scope>NUCLEOTIDE SEQUENCE [LARGE SCALE GENOMIC DNA]</scope>
    <source>
        <strain evidence="2 3">CBMB20</strain>
    </source>
</reference>
<dbReference type="EMBL" id="CP003811">
    <property type="protein sequence ID" value="AIQ92504.1"/>
    <property type="molecule type" value="Genomic_DNA"/>
</dbReference>
<evidence type="ECO:0000256" key="1">
    <source>
        <dbReference type="SAM" id="SignalP"/>
    </source>
</evidence>
<organism evidence="2 3">
    <name type="scientific">Methylobacterium oryzae CBMB20</name>
    <dbReference type="NCBI Taxonomy" id="693986"/>
    <lineage>
        <taxon>Bacteria</taxon>
        <taxon>Pseudomonadati</taxon>
        <taxon>Pseudomonadota</taxon>
        <taxon>Alphaproteobacteria</taxon>
        <taxon>Hyphomicrobiales</taxon>
        <taxon>Methylobacteriaceae</taxon>
        <taxon>Methylobacterium</taxon>
    </lineage>
</organism>
<evidence type="ECO:0000313" key="2">
    <source>
        <dbReference type="EMBL" id="AIQ92504.1"/>
    </source>
</evidence>
<dbReference type="eggNOG" id="ENOG502ZYWB">
    <property type="taxonomic scope" value="Bacteria"/>
</dbReference>
<sequence>MFRTPTLFLLGALTLAGGVLGTSSAALADPPWARGERGFRPGSPPAWAPAHGYRRHRDMGGYGRRDARVFEERRYRGYREDRY</sequence>
<dbReference type="KEGG" id="mor:MOC_4749"/>
<dbReference type="STRING" id="693986.MOC_4749"/>
<keyword evidence="1" id="KW-0732">Signal</keyword>
<proteinExistence type="predicted"/>
<gene>
    <name evidence="2" type="ORF">MOC_4749</name>
</gene>
<evidence type="ECO:0000313" key="3">
    <source>
        <dbReference type="Proteomes" id="UP000029492"/>
    </source>
</evidence>
<accession>A0A089QD50</accession>
<protein>
    <submittedName>
        <fullName evidence="2">Protein of unassigned function</fullName>
    </submittedName>
</protein>
<feature type="signal peptide" evidence="1">
    <location>
        <begin position="1"/>
        <end position="28"/>
    </location>
</feature>
<dbReference type="Proteomes" id="UP000029492">
    <property type="component" value="Chromosome"/>
</dbReference>
<dbReference type="HOGENOM" id="CLU_2538720_0_0_5"/>
<dbReference type="AlphaFoldDB" id="A0A089QD50"/>
<name>A0A089QD50_9HYPH</name>
<feature type="chain" id="PRO_5001849238" evidence="1">
    <location>
        <begin position="29"/>
        <end position="83"/>
    </location>
</feature>